<name>A0ABN9G113_9NEOB</name>
<evidence type="ECO:0000313" key="2">
    <source>
        <dbReference type="Proteomes" id="UP001162483"/>
    </source>
</evidence>
<evidence type="ECO:0000313" key="1">
    <source>
        <dbReference type="EMBL" id="CAI9601233.1"/>
    </source>
</evidence>
<comment type="caution">
    <text evidence="1">The sequence shown here is derived from an EMBL/GenBank/DDBJ whole genome shotgun (WGS) entry which is preliminary data.</text>
</comment>
<gene>
    <name evidence="1" type="ORF">SPARVUS_LOCUS12944646</name>
</gene>
<dbReference type="EMBL" id="CATNWA010017538">
    <property type="protein sequence ID" value="CAI9601233.1"/>
    <property type="molecule type" value="Genomic_DNA"/>
</dbReference>
<dbReference type="Proteomes" id="UP001162483">
    <property type="component" value="Unassembled WGS sequence"/>
</dbReference>
<accession>A0ABN9G113</accession>
<keyword evidence="2" id="KW-1185">Reference proteome</keyword>
<feature type="non-terminal residue" evidence="1">
    <location>
        <position position="1"/>
    </location>
</feature>
<proteinExistence type="predicted"/>
<sequence length="122" mass="12142">LAQVYLTPPLQLAAGVTGSIPFLQSCAGVPTPPLQPCAGVPTPPLQPCAGVPAPPLESCTGVPAPPLQPCAGVPAPLPGTETQLLLVTSPASSESPHTGSFSQCALEAAATCGRYLCKYSPV</sequence>
<reference evidence="1" key="1">
    <citation type="submission" date="2023-05" db="EMBL/GenBank/DDBJ databases">
        <authorList>
            <person name="Stuckert A."/>
        </authorList>
    </citation>
    <scope>NUCLEOTIDE SEQUENCE</scope>
</reference>
<organism evidence="1 2">
    <name type="scientific">Staurois parvus</name>
    <dbReference type="NCBI Taxonomy" id="386267"/>
    <lineage>
        <taxon>Eukaryota</taxon>
        <taxon>Metazoa</taxon>
        <taxon>Chordata</taxon>
        <taxon>Craniata</taxon>
        <taxon>Vertebrata</taxon>
        <taxon>Euteleostomi</taxon>
        <taxon>Amphibia</taxon>
        <taxon>Batrachia</taxon>
        <taxon>Anura</taxon>
        <taxon>Neobatrachia</taxon>
        <taxon>Ranoidea</taxon>
        <taxon>Ranidae</taxon>
        <taxon>Staurois</taxon>
    </lineage>
</organism>
<protein>
    <submittedName>
        <fullName evidence="1">Uncharacterized protein</fullName>
    </submittedName>
</protein>